<dbReference type="PANTHER" id="PTHR34835:SF34">
    <property type="entry name" value="OS08G0555500 PROTEIN"/>
    <property type="match status" value="1"/>
</dbReference>
<feature type="compositionally biased region" description="Basic and acidic residues" evidence="1">
    <location>
        <begin position="1"/>
        <end position="12"/>
    </location>
</feature>
<gene>
    <name evidence="2" type="ORF">POM88_018265</name>
</gene>
<protein>
    <submittedName>
        <fullName evidence="2">Uncharacterized protein</fullName>
    </submittedName>
</protein>
<dbReference type="AlphaFoldDB" id="A0AAD8ITD5"/>
<evidence type="ECO:0000313" key="2">
    <source>
        <dbReference type="EMBL" id="KAK1390087.1"/>
    </source>
</evidence>
<organism evidence="2 3">
    <name type="scientific">Heracleum sosnowskyi</name>
    <dbReference type="NCBI Taxonomy" id="360622"/>
    <lineage>
        <taxon>Eukaryota</taxon>
        <taxon>Viridiplantae</taxon>
        <taxon>Streptophyta</taxon>
        <taxon>Embryophyta</taxon>
        <taxon>Tracheophyta</taxon>
        <taxon>Spermatophyta</taxon>
        <taxon>Magnoliopsida</taxon>
        <taxon>eudicotyledons</taxon>
        <taxon>Gunneridae</taxon>
        <taxon>Pentapetalae</taxon>
        <taxon>asterids</taxon>
        <taxon>campanulids</taxon>
        <taxon>Apiales</taxon>
        <taxon>Apiaceae</taxon>
        <taxon>Apioideae</taxon>
        <taxon>apioid superclade</taxon>
        <taxon>Tordylieae</taxon>
        <taxon>Tordyliinae</taxon>
        <taxon>Heracleum</taxon>
    </lineage>
</organism>
<accession>A0AAD8ITD5</accession>
<sequence>MQEHDSSKRNNSGDDFPENFGRSFKEIGKRIKRKSRRPPLSPDNEVQTNNTFSIRDYLSDDDTQMGFTENQSTENETTENPPAKEEVLEKIKRTKPYRKTGFTKKQATENEPTANPPTKEVAKKIKKTKFCRKKTEKKKKAVIRNPPRLFSEMVYYLSDVQKTWVIKSGFESLLGFDLEMIPSKLASKVVEAFDHTSVPIGIENGRIYITEEDVFNAIGLPNGGKTIEHKSTEVTDRRHTEWLAQFPNKLITTARVVEKVKEETRLTELFKINFLTVLSNVLIGTPTHSYVDTFFTKFEELDKFVSYNWAKF</sequence>
<dbReference type="PANTHER" id="PTHR34835">
    <property type="entry name" value="OS07G0283600 PROTEIN-RELATED"/>
    <property type="match status" value="1"/>
</dbReference>
<dbReference type="Proteomes" id="UP001237642">
    <property type="component" value="Unassembled WGS sequence"/>
</dbReference>
<reference evidence="2" key="2">
    <citation type="submission" date="2023-05" db="EMBL/GenBank/DDBJ databases">
        <authorList>
            <person name="Schelkunov M.I."/>
        </authorList>
    </citation>
    <scope>NUCLEOTIDE SEQUENCE</scope>
    <source>
        <strain evidence="2">Hsosn_3</strain>
        <tissue evidence="2">Leaf</tissue>
    </source>
</reference>
<reference evidence="2" key="1">
    <citation type="submission" date="2023-02" db="EMBL/GenBank/DDBJ databases">
        <title>Genome of toxic invasive species Heracleum sosnowskyi carries increased number of genes despite the absence of recent whole-genome duplications.</title>
        <authorList>
            <person name="Schelkunov M."/>
            <person name="Shtratnikova V."/>
            <person name="Makarenko M."/>
            <person name="Klepikova A."/>
            <person name="Omelchenko D."/>
            <person name="Novikova G."/>
            <person name="Obukhova E."/>
            <person name="Bogdanov V."/>
            <person name="Penin A."/>
            <person name="Logacheva M."/>
        </authorList>
    </citation>
    <scope>NUCLEOTIDE SEQUENCE</scope>
    <source>
        <strain evidence="2">Hsosn_3</strain>
        <tissue evidence="2">Leaf</tissue>
    </source>
</reference>
<keyword evidence="3" id="KW-1185">Reference proteome</keyword>
<comment type="caution">
    <text evidence="2">The sequence shown here is derived from an EMBL/GenBank/DDBJ whole genome shotgun (WGS) entry which is preliminary data.</text>
</comment>
<feature type="compositionally biased region" description="Low complexity" evidence="1">
    <location>
        <begin position="68"/>
        <end position="80"/>
    </location>
</feature>
<evidence type="ECO:0000256" key="1">
    <source>
        <dbReference type="SAM" id="MobiDB-lite"/>
    </source>
</evidence>
<feature type="compositionally biased region" description="Polar residues" evidence="1">
    <location>
        <begin position="44"/>
        <end position="53"/>
    </location>
</feature>
<evidence type="ECO:0000313" key="3">
    <source>
        <dbReference type="Proteomes" id="UP001237642"/>
    </source>
</evidence>
<dbReference type="EMBL" id="JAUIZM010000004">
    <property type="protein sequence ID" value="KAK1390087.1"/>
    <property type="molecule type" value="Genomic_DNA"/>
</dbReference>
<feature type="region of interest" description="Disordered" evidence="1">
    <location>
        <begin position="1"/>
        <end position="84"/>
    </location>
</feature>
<proteinExistence type="predicted"/>
<name>A0AAD8ITD5_9APIA</name>